<protein>
    <submittedName>
        <fullName evidence="2">Uncharacterized protein</fullName>
    </submittedName>
</protein>
<accession>A0AAV5JX98</accession>
<name>A0AAV5JX98_9ROSI</name>
<keyword evidence="1" id="KW-0812">Transmembrane</keyword>
<evidence type="ECO:0000313" key="3">
    <source>
        <dbReference type="Proteomes" id="UP001054252"/>
    </source>
</evidence>
<feature type="transmembrane region" description="Helical" evidence="1">
    <location>
        <begin position="140"/>
        <end position="160"/>
    </location>
</feature>
<sequence length="241" mass="26980">MISVVRVSLSFSSFINSANGEFWRKPITCYSVSRTKIAALQQKGFRVGTYKRHRWSFLEVGRGKDGILVKEEQWRRKKRVVLVRFNQGFGFNGGGAGGGGGGGGRDNSSNARVLGNLAFAIGLTYLSMTGQLNWLLDALFSIWLLAVVLPIVGLGAFLWWAGRDIVQSSVRLVYLFFIIPFLNSFIFVISRASSHVDPLIQSTCRIIIQKRLYNAPLSNSIENRRTWSMAFAPIEIFAFMI</sequence>
<dbReference type="PANTHER" id="PTHR36785:SF1">
    <property type="entry name" value="OS05G0502500 PROTEIN"/>
    <property type="match status" value="1"/>
</dbReference>
<proteinExistence type="predicted"/>
<evidence type="ECO:0000256" key="1">
    <source>
        <dbReference type="SAM" id="Phobius"/>
    </source>
</evidence>
<dbReference type="EMBL" id="BPVZ01000044">
    <property type="protein sequence ID" value="GKV15888.1"/>
    <property type="molecule type" value="Genomic_DNA"/>
</dbReference>
<reference evidence="2 3" key="1">
    <citation type="journal article" date="2021" name="Commun. Biol.">
        <title>The genome of Shorea leprosula (Dipterocarpaceae) highlights the ecological relevance of drought in aseasonal tropical rainforests.</title>
        <authorList>
            <person name="Ng K.K.S."/>
            <person name="Kobayashi M.J."/>
            <person name="Fawcett J.A."/>
            <person name="Hatakeyama M."/>
            <person name="Paape T."/>
            <person name="Ng C.H."/>
            <person name="Ang C.C."/>
            <person name="Tnah L.H."/>
            <person name="Lee C.T."/>
            <person name="Nishiyama T."/>
            <person name="Sese J."/>
            <person name="O'Brien M.J."/>
            <person name="Copetti D."/>
            <person name="Mohd Noor M.I."/>
            <person name="Ong R.C."/>
            <person name="Putra M."/>
            <person name="Sireger I.Z."/>
            <person name="Indrioko S."/>
            <person name="Kosugi Y."/>
            <person name="Izuno A."/>
            <person name="Isagi Y."/>
            <person name="Lee S.L."/>
            <person name="Shimizu K.K."/>
        </authorList>
    </citation>
    <scope>NUCLEOTIDE SEQUENCE [LARGE SCALE GENOMIC DNA]</scope>
    <source>
        <strain evidence="2">214</strain>
    </source>
</reference>
<organism evidence="2 3">
    <name type="scientific">Rubroshorea leprosula</name>
    <dbReference type="NCBI Taxonomy" id="152421"/>
    <lineage>
        <taxon>Eukaryota</taxon>
        <taxon>Viridiplantae</taxon>
        <taxon>Streptophyta</taxon>
        <taxon>Embryophyta</taxon>
        <taxon>Tracheophyta</taxon>
        <taxon>Spermatophyta</taxon>
        <taxon>Magnoliopsida</taxon>
        <taxon>eudicotyledons</taxon>
        <taxon>Gunneridae</taxon>
        <taxon>Pentapetalae</taxon>
        <taxon>rosids</taxon>
        <taxon>malvids</taxon>
        <taxon>Malvales</taxon>
        <taxon>Dipterocarpaceae</taxon>
        <taxon>Rubroshorea</taxon>
    </lineage>
</organism>
<comment type="caution">
    <text evidence="2">The sequence shown here is derived from an EMBL/GenBank/DDBJ whole genome shotgun (WGS) entry which is preliminary data.</text>
</comment>
<dbReference type="Proteomes" id="UP001054252">
    <property type="component" value="Unassembled WGS sequence"/>
</dbReference>
<keyword evidence="1" id="KW-1133">Transmembrane helix</keyword>
<dbReference type="PANTHER" id="PTHR36785">
    <property type="entry name" value="OS05G0502500 PROTEIN"/>
    <property type="match status" value="1"/>
</dbReference>
<feature type="transmembrane region" description="Helical" evidence="1">
    <location>
        <begin position="113"/>
        <end position="134"/>
    </location>
</feature>
<evidence type="ECO:0000313" key="2">
    <source>
        <dbReference type="EMBL" id="GKV15888.1"/>
    </source>
</evidence>
<dbReference type="AlphaFoldDB" id="A0AAV5JX98"/>
<keyword evidence="3" id="KW-1185">Reference proteome</keyword>
<gene>
    <name evidence="2" type="ORF">SLEP1_g26624</name>
</gene>
<feature type="transmembrane region" description="Helical" evidence="1">
    <location>
        <begin position="172"/>
        <end position="190"/>
    </location>
</feature>
<keyword evidence="1" id="KW-0472">Membrane</keyword>